<dbReference type="EMBL" id="AMZH03006150">
    <property type="protein sequence ID" value="RRT64546.1"/>
    <property type="molecule type" value="Genomic_DNA"/>
</dbReference>
<accession>A0A426ZKN3</accession>
<dbReference type="AlphaFoldDB" id="A0A426ZKN3"/>
<evidence type="ECO:0000313" key="1">
    <source>
        <dbReference type="EMBL" id="RRT64546.1"/>
    </source>
</evidence>
<gene>
    <name evidence="1" type="ORF">B296_00009026</name>
</gene>
<organism evidence="1 2">
    <name type="scientific">Ensete ventricosum</name>
    <name type="common">Abyssinian banana</name>
    <name type="synonym">Musa ensete</name>
    <dbReference type="NCBI Taxonomy" id="4639"/>
    <lineage>
        <taxon>Eukaryota</taxon>
        <taxon>Viridiplantae</taxon>
        <taxon>Streptophyta</taxon>
        <taxon>Embryophyta</taxon>
        <taxon>Tracheophyta</taxon>
        <taxon>Spermatophyta</taxon>
        <taxon>Magnoliopsida</taxon>
        <taxon>Liliopsida</taxon>
        <taxon>Zingiberales</taxon>
        <taxon>Musaceae</taxon>
        <taxon>Ensete</taxon>
    </lineage>
</organism>
<comment type="caution">
    <text evidence="1">The sequence shown here is derived from an EMBL/GenBank/DDBJ whole genome shotgun (WGS) entry which is preliminary data.</text>
</comment>
<proteinExistence type="predicted"/>
<dbReference type="Proteomes" id="UP000287651">
    <property type="component" value="Unassembled WGS sequence"/>
</dbReference>
<evidence type="ECO:0000313" key="2">
    <source>
        <dbReference type="Proteomes" id="UP000287651"/>
    </source>
</evidence>
<name>A0A426ZKN3_ENSVE</name>
<reference evidence="1 2" key="1">
    <citation type="journal article" date="2014" name="Agronomy (Basel)">
        <title>A Draft Genome Sequence for Ensete ventricosum, the Drought-Tolerant Tree Against Hunger.</title>
        <authorList>
            <person name="Harrison J."/>
            <person name="Moore K.A."/>
            <person name="Paszkiewicz K."/>
            <person name="Jones T."/>
            <person name="Grant M."/>
            <person name="Ambacheew D."/>
            <person name="Muzemil S."/>
            <person name="Studholme D.J."/>
        </authorList>
    </citation>
    <scope>NUCLEOTIDE SEQUENCE [LARGE SCALE GENOMIC DNA]</scope>
</reference>
<protein>
    <submittedName>
        <fullName evidence="1">Uncharacterized protein</fullName>
    </submittedName>
</protein>
<sequence>MSGLGRPIRLNIRTRLNRLGPNSVEVLTRGSSSFWLRPRSVVVDGFSLSLAKKLSSNYLASWSKDEIKRGLRG</sequence>